<feature type="transmembrane region" description="Helical" evidence="1">
    <location>
        <begin position="44"/>
        <end position="69"/>
    </location>
</feature>
<proteinExistence type="predicted"/>
<gene>
    <name evidence="2" type="ORF">HMPREF9156_00799</name>
</gene>
<accession>J0WZD6</accession>
<keyword evidence="3" id="KW-1185">Reference proteome</keyword>
<dbReference type="Proteomes" id="UP000006415">
    <property type="component" value="Unassembled WGS sequence"/>
</dbReference>
<keyword evidence="1" id="KW-0472">Membrane</keyword>
<comment type="caution">
    <text evidence="2">The sequence shown here is derived from an EMBL/GenBank/DDBJ whole genome shotgun (WGS) entry which is preliminary data.</text>
</comment>
<dbReference type="EMBL" id="AGZS01000003">
    <property type="protein sequence ID" value="EJD64924.1"/>
    <property type="molecule type" value="Genomic_DNA"/>
</dbReference>
<reference evidence="2 3" key="1">
    <citation type="submission" date="2012-01" db="EMBL/GenBank/DDBJ databases">
        <title>The Genome Sequence of Scardovia wiggsiae F0424.</title>
        <authorList>
            <consortium name="The Broad Institute Genome Sequencing Platform"/>
            <person name="Earl A."/>
            <person name="Ward D."/>
            <person name="Feldgarden M."/>
            <person name="Gevers D."/>
            <person name="Izard J."/>
            <person name="Ganesan A."/>
            <person name="Baranova O.V."/>
            <person name="Blanton J.M."/>
            <person name="Tanner A.C."/>
            <person name="Mathney J."/>
            <person name="Dewhirst F.E."/>
            <person name="Young S.K."/>
            <person name="Zeng Q."/>
            <person name="Gargeya S."/>
            <person name="Fitzgerald M."/>
            <person name="Haas B."/>
            <person name="Abouelleil A."/>
            <person name="Alvarado L."/>
            <person name="Arachchi H.M."/>
            <person name="Berlin A."/>
            <person name="Chapman S.B."/>
            <person name="Gearin G."/>
            <person name="Goldberg J."/>
            <person name="Griggs A."/>
            <person name="Gujja S."/>
            <person name="Hansen M."/>
            <person name="Heiman D."/>
            <person name="Howarth C."/>
            <person name="Larimer J."/>
            <person name="Lui A."/>
            <person name="MacDonald P.J.P."/>
            <person name="McCowen C."/>
            <person name="Montmayeur A."/>
            <person name="Murphy C."/>
            <person name="Neiman D."/>
            <person name="Pearson M."/>
            <person name="Priest M."/>
            <person name="Roberts A."/>
            <person name="Saif S."/>
            <person name="Shea T."/>
            <person name="Sisk P."/>
            <person name="Stolte C."/>
            <person name="Sykes S."/>
            <person name="Wortman J."/>
            <person name="Nusbaum C."/>
            <person name="Birren B."/>
        </authorList>
    </citation>
    <scope>NUCLEOTIDE SEQUENCE [LARGE SCALE GENOMIC DNA]</scope>
    <source>
        <strain evidence="2 3">F0424</strain>
    </source>
</reference>
<keyword evidence="1" id="KW-0812">Transmembrane</keyword>
<keyword evidence="1" id="KW-1133">Transmembrane helix</keyword>
<sequence>MVYEPHDINCEGNGCMWKISLENVDNFDVTHMQYVMDFLSSKMLILLTFFAHVFHANILLILRVIIYLWKVLWISFFTKWRGCKGRQQKNKAK</sequence>
<evidence type="ECO:0000313" key="2">
    <source>
        <dbReference type="EMBL" id="EJD64924.1"/>
    </source>
</evidence>
<dbReference type="HOGENOM" id="CLU_2397905_0_0_11"/>
<dbReference type="AlphaFoldDB" id="J0WZD6"/>
<dbReference type="STRING" id="857290.HMPREF9156_00799"/>
<organism evidence="2 3">
    <name type="scientific">Scardovia wiggsiae F0424</name>
    <dbReference type="NCBI Taxonomy" id="857290"/>
    <lineage>
        <taxon>Bacteria</taxon>
        <taxon>Bacillati</taxon>
        <taxon>Actinomycetota</taxon>
        <taxon>Actinomycetes</taxon>
        <taxon>Bifidobacteriales</taxon>
        <taxon>Bifidobacteriaceae</taxon>
        <taxon>Scardovia</taxon>
    </lineage>
</organism>
<evidence type="ECO:0000313" key="3">
    <source>
        <dbReference type="Proteomes" id="UP000006415"/>
    </source>
</evidence>
<name>J0WZD6_9BIFI</name>
<evidence type="ECO:0000256" key="1">
    <source>
        <dbReference type="SAM" id="Phobius"/>
    </source>
</evidence>
<protein>
    <recommendedName>
        <fullName evidence="4">Transmembrane protein</fullName>
    </recommendedName>
</protein>
<evidence type="ECO:0008006" key="4">
    <source>
        <dbReference type="Google" id="ProtNLM"/>
    </source>
</evidence>